<feature type="non-terminal residue" evidence="1">
    <location>
        <position position="1"/>
    </location>
</feature>
<dbReference type="EMBL" id="QJKJ01000051">
    <property type="protein sequence ID" value="RDY14587.1"/>
    <property type="molecule type" value="Genomic_DNA"/>
</dbReference>
<evidence type="ECO:0000313" key="1">
    <source>
        <dbReference type="EMBL" id="RDY14587.1"/>
    </source>
</evidence>
<dbReference type="Proteomes" id="UP000257109">
    <property type="component" value="Unassembled WGS sequence"/>
</dbReference>
<organism evidence="1 2">
    <name type="scientific">Mucuna pruriens</name>
    <name type="common">Velvet bean</name>
    <name type="synonym">Dolichos pruriens</name>
    <dbReference type="NCBI Taxonomy" id="157652"/>
    <lineage>
        <taxon>Eukaryota</taxon>
        <taxon>Viridiplantae</taxon>
        <taxon>Streptophyta</taxon>
        <taxon>Embryophyta</taxon>
        <taxon>Tracheophyta</taxon>
        <taxon>Spermatophyta</taxon>
        <taxon>Magnoliopsida</taxon>
        <taxon>eudicotyledons</taxon>
        <taxon>Gunneridae</taxon>
        <taxon>Pentapetalae</taxon>
        <taxon>rosids</taxon>
        <taxon>fabids</taxon>
        <taxon>Fabales</taxon>
        <taxon>Fabaceae</taxon>
        <taxon>Papilionoideae</taxon>
        <taxon>50 kb inversion clade</taxon>
        <taxon>NPAAA clade</taxon>
        <taxon>indigoferoid/millettioid clade</taxon>
        <taxon>Phaseoleae</taxon>
        <taxon>Mucuna</taxon>
    </lineage>
</organism>
<proteinExistence type="predicted"/>
<dbReference type="AlphaFoldDB" id="A0A371IHQ1"/>
<protein>
    <submittedName>
        <fullName evidence="1">Uncharacterized protein</fullName>
    </submittedName>
</protein>
<comment type="caution">
    <text evidence="1">The sequence shown here is derived from an EMBL/GenBank/DDBJ whole genome shotgun (WGS) entry which is preliminary data.</text>
</comment>
<reference evidence="1" key="1">
    <citation type="submission" date="2018-05" db="EMBL/GenBank/DDBJ databases">
        <title>Draft genome of Mucuna pruriens seed.</title>
        <authorList>
            <person name="Nnadi N.E."/>
            <person name="Vos R."/>
            <person name="Hasami M.H."/>
            <person name="Devisetty U.K."/>
            <person name="Aguiy J.C."/>
        </authorList>
    </citation>
    <scope>NUCLEOTIDE SEQUENCE [LARGE SCALE GENOMIC DNA]</scope>
    <source>
        <strain evidence="1">JCA_2017</strain>
    </source>
</reference>
<gene>
    <name evidence="1" type="ORF">CR513_00338</name>
</gene>
<sequence>MDNLRVRMIGYIQMEELSNFLTKVQYDRSKNGYHDNKDRLNRPKYKKSQQLKGLRYKFYTPLATNCVSILEEACHIEIFPFAFLSKIPKVIDAINNCRYHLNYGHTMKDCWTLRDKIK</sequence>
<accession>A0A371IHQ1</accession>
<keyword evidence="2" id="KW-1185">Reference proteome</keyword>
<name>A0A371IHQ1_MUCPR</name>
<evidence type="ECO:0000313" key="2">
    <source>
        <dbReference type="Proteomes" id="UP000257109"/>
    </source>
</evidence>